<dbReference type="RefSeq" id="WP_338893228.1">
    <property type="nucleotide sequence ID" value="NZ_CP147846.1"/>
</dbReference>
<dbReference type="PANTHER" id="PTHR12526">
    <property type="entry name" value="GLYCOSYLTRANSFERASE"/>
    <property type="match status" value="1"/>
</dbReference>
<dbReference type="Gene3D" id="3.40.50.2000">
    <property type="entry name" value="Glycogen Phosphorylase B"/>
    <property type="match status" value="1"/>
</dbReference>
<reference evidence="1 2" key="1">
    <citation type="submission" date="2024-03" db="EMBL/GenBank/DDBJ databases">
        <title>Natural products discovery in diverse microorganisms through a two-stage MS feature dereplication strategy.</title>
        <authorList>
            <person name="Zhang R."/>
        </authorList>
    </citation>
    <scope>NUCLEOTIDE SEQUENCE [LARGE SCALE GENOMIC DNA]</scope>
    <source>
        <strain evidence="1 2">18930</strain>
    </source>
</reference>
<dbReference type="EC" id="2.4.-.-" evidence="1"/>
<keyword evidence="1" id="KW-0328">Glycosyltransferase</keyword>
<proteinExistence type="predicted"/>
<dbReference type="EMBL" id="CP147846">
    <property type="protein sequence ID" value="WXG71528.1"/>
    <property type="molecule type" value="Genomic_DNA"/>
</dbReference>
<keyword evidence="1" id="KW-0808">Transferase</keyword>
<organism evidence="1 2">
    <name type="scientific">Rhodococcus sovatensis</name>
    <dbReference type="NCBI Taxonomy" id="1805840"/>
    <lineage>
        <taxon>Bacteria</taxon>
        <taxon>Bacillati</taxon>
        <taxon>Actinomycetota</taxon>
        <taxon>Actinomycetes</taxon>
        <taxon>Mycobacteriales</taxon>
        <taxon>Nocardiaceae</taxon>
        <taxon>Rhodococcus</taxon>
    </lineage>
</organism>
<dbReference type="SUPFAM" id="SSF53756">
    <property type="entry name" value="UDP-Glycosyltransferase/glycogen phosphorylase"/>
    <property type="match status" value="1"/>
</dbReference>
<protein>
    <submittedName>
        <fullName evidence="1">Glycosyltransferase</fullName>
        <ecNumber evidence="1">2.4.-.-</ecNumber>
    </submittedName>
</protein>
<evidence type="ECO:0000313" key="2">
    <source>
        <dbReference type="Proteomes" id="UP001432000"/>
    </source>
</evidence>
<evidence type="ECO:0000313" key="1">
    <source>
        <dbReference type="EMBL" id="WXG71528.1"/>
    </source>
</evidence>
<dbReference type="Proteomes" id="UP001432000">
    <property type="component" value="Chromosome"/>
</dbReference>
<sequence>MWHVHGSWATSFVAGQHRYSIPAVPERGEWGRGLCGRSWPAAREVPFDRLCEREIDVVILQRPRELELFRAWTGREPGVDVPAVYVEHNTPRPSAADTRHPMADRDDIPIVHVTEFNQLMWDNGRAPTYLVRHGIPDPGYRYTGRSARTATMINEPVRRGRITGTDLLAPLSRKVPIDVYGMGTECLGSALGSTRVHGCGDLRSDDVLDAVAAHRVYVHTPRWTSLGLSLLEAMHMGMPVVALAVTEAPTTVPPDAGVLSNDVDVLADAIERFTADPDAAVAAGIRSRATAAERHGLHRFLQDWDNVLAEVIR</sequence>
<dbReference type="Pfam" id="PF13692">
    <property type="entry name" value="Glyco_trans_1_4"/>
    <property type="match status" value="1"/>
</dbReference>
<name>A0ABZ2PWC6_9NOCA</name>
<gene>
    <name evidence="1" type="ORF">WDS16_02245</name>
</gene>
<keyword evidence="2" id="KW-1185">Reference proteome</keyword>
<dbReference type="PANTHER" id="PTHR12526:SF627">
    <property type="entry name" value="D-RHAMNOSYLTRANSFERASE WBPZ"/>
    <property type="match status" value="1"/>
</dbReference>
<accession>A0ABZ2PWC6</accession>
<dbReference type="GO" id="GO:0016757">
    <property type="term" value="F:glycosyltransferase activity"/>
    <property type="evidence" value="ECO:0007669"/>
    <property type="project" value="UniProtKB-KW"/>
</dbReference>